<proteinExistence type="predicted"/>
<keyword evidence="2" id="KW-1185">Reference proteome</keyword>
<reference evidence="1 2" key="1">
    <citation type="journal article" date="2019" name="Sci. Rep.">
        <title>Orb-weaving spider Araneus ventricosus genome elucidates the spidroin gene catalogue.</title>
        <authorList>
            <person name="Kono N."/>
            <person name="Nakamura H."/>
            <person name="Ohtoshi R."/>
            <person name="Moran D.A.P."/>
            <person name="Shinohara A."/>
            <person name="Yoshida Y."/>
            <person name="Fujiwara M."/>
            <person name="Mori M."/>
            <person name="Tomita M."/>
            <person name="Arakawa K."/>
        </authorList>
    </citation>
    <scope>NUCLEOTIDE SEQUENCE [LARGE SCALE GENOMIC DNA]</scope>
</reference>
<protein>
    <submittedName>
        <fullName evidence="1">Uncharacterized protein</fullName>
    </submittedName>
</protein>
<dbReference type="AlphaFoldDB" id="A0A4Y2RPU8"/>
<name>A0A4Y2RPU8_ARAVE</name>
<organism evidence="1 2">
    <name type="scientific">Araneus ventricosus</name>
    <name type="common">Orbweaver spider</name>
    <name type="synonym">Epeira ventricosa</name>
    <dbReference type="NCBI Taxonomy" id="182803"/>
    <lineage>
        <taxon>Eukaryota</taxon>
        <taxon>Metazoa</taxon>
        <taxon>Ecdysozoa</taxon>
        <taxon>Arthropoda</taxon>
        <taxon>Chelicerata</taxon>
        <taxon>Arachnida</taxon>
        <taxon>Araneae</taxon>
        <taxon>Araneomorphae</taxon>
        <taxon>Entelegynae</taxon>
        <taxon>Araneoidea</taxon>
        <taxon>Araneidae</taxon>
        <taxon>Araneus</taxon>
    </lineage>
</organism>
<dbReference type="EMBL" id="BGPR01017928">
    <property type="protein sequence ID" value="GBN77723.1"/>
    <property type="molecule type" value="Genomic_DNA"/>
</dbReference>
<sequence>MKPARGCLLTLVLSKGAFPSPRCDKNSRPIVGPGSMSYRKCSEVRIIHRFFTSLKRTILLLLAQKDSRNPPSVHWVLGTHAREESDEKKASRVTNIDAQKISSVLHGVEMADLEDAITRPYNKSLLTDLAQNFYIFA</sequence>
<evidence type="ECO:0000313" key="2">
    <source>
        <dbReference type="Proteomes" id="UP000499080"/>
    </source>
</evidence>
<comment type="caution">
    <text evidence="1">The sequence shown here is derived from an EMBL/GenBank/DDBJ whole genome shotgun (WGS) entry which is preliminary data.</text>
</comment>
<dbReference type="Proteomes" id="UP000499080">
    <property type="component" value="Unassembled WGS sequence"/>
</dbReference>
<evidence type="ECO:0000313" key="1">
    <source>
        <dbReference type="EMBL" id="GBN77723.1"/>
    </source>
</evidence>
<accession>A0A4Y2RPU8</accession>
<gene>
    <name evidence="1" type="ORF">AVEN_231720_1</name>
</gene>